<dbReference type="InterPro" id="IPR016193">
    <property type="entry name" value="Cytidine_deaminase-like"/>
</dbReference>
<feature type="region of interest" description="Disordered" evidence="1">
    <location>
        <begin position="223"/>
        <end position="249"/>
    </location>
</feature>
<sequence>MARCPECRENLTADGIGHARDCSRWRGRARLTPSDAQELREERRRQEIAQREREAERRRQIVARTSAALLGAAPTTSSSRSSLDDVAYNVHNAYDWQGRGDQCVTAVVRKSNGRHVVFAQRFMTAMEEYGTRHYADHDLTFKPGGGSHLHAEMYAVLHYLLRGKHPGREIERIGVSKPICPLCRAVLTYLGIRFSESWVTAEASSHWLDPWSLLPSTCKPPVKHWRKDEDPDDGVGGGGGSSFSSPITV</sequence>
<evidence type="ECO:0000313" key="2">
    <source>
        <dbReference type="EMBL" id="MFK2903680.1"/>
    </source>
</evidence>
<evidence type="ECO:0000313" key="3">
    <source>
        <dbReference type="Proteomes" id="UP001620460"/>
    </source>
</evidence>
<proteinExistence type="predicted"/>
<dbReference type="EMBL" id="JADIKM010000001">
    <property type="protein sequence ID" value="MFK2903680.1"/>
    <property type="molecule type" value="Genomic_DNA"/>
</dbReference>
<name>A0ABW8JVH7_9GAMM</name>
<keyword evidence="3" id="KW-1185">Reference proteome</keyword>
<gene>
    <name evidence="2" type="ORF">ISP17_06880</name>
</gene>
<reference evidence="2 3" key="1">
    <citation type="submission" date="2020-10" db="EMBL/GenBank/DDBJ databases">
        <title>Phylogeny of dyella-like bacteria.</title>
        <authorList>
            <person name="Fu J."/>
        </authorList>
    </citation>
    <scope>NUCLEOTIDE SEQUENCE [LARGE SCALE GENOMIC DNA]</scope>
    <source>
        <strain evidence="2 3">Gsoil3046</strain>
    </source>
</reference>
<dbReference type="SUPFAM" id="SSF53927">
    <property type="entry name" value="Cytidine deaminase-like"/>
    <property type="match status" value="1"/>
</dbReference>
<dbReference type="Proteomes" id="UP001620460">
    <property type="component" value="Unassembled WGS sequence"/>
</dbReference>
<evidence type="ECO:0000256" key="1">
    <source>
        <dbReference type="SAM" id="MobiDB-lite"/>
    </source>
</evidence>
<organism evidence="2 3">
    <name type="scientific">Dyella ginsengisoli</name>
    <dbReference type="NCBI Taxonomy" id="363848"/>
    <lineage>
        <taxon>Bacteria</taxon>
        <taxon>Pseudomonadati</taxon>
        <taxon>Pseudomonadota</taxon>
        <taxon>Gammaproteobacteria</taxon>
        <taxon>Lysobacterales</taxon>
        <taxon>Rhodanobacteraceae</taxon>
        <taxon>Dyella</taxon>
    </lineage>
</organism>
<feature type="compositionally biased region" description="Basic and acidic residues" evidence="1">
    <location>
        <begin position="37"/>
        <end position="58"/>
    </location>
</feature>
<dbReference type="Pfam" id="PF14441">
    <property type="entry name" value="OTT_1508_deam"/>
    <property type="match status" value="1"/>
</dbReference>
<evidence type="ECO:0008006" key="4">
    <source>
        <dbReference type="Google" id="ProtNLM"/>
    </source>
</evidence>
<accession>A0ABW8JVH7</accession>
<protein>
    <recommendedName>
        <fullName evidence="4">CMP/dCMP-type deaminase domain-containing protein</fullName>
    </recommendedName>
</protein>
<feature type="region of interest" description="Disordered" evidence="1">
    <location>
        <begin position="36"/>
        <end position="58"/>
    </location>
</feature>
<dbReference type="InterPro" id="IPR027796">
    <property type="entry name" value="OTT_1508_deam-like"/>
</dbReference>
<dbReference type="RefSeq" id="WP_404631339.1">
    <property type="nucleotide sequence ID" value="NZ_JADIKM010000001.1"/>
</dbReference>
<comment type="caution">
    <text evidence="2">The sequence shown here is derived from an EMBL/GenBank/DDBJ whole genome shotgun (WGS) entry which is preliminary data.</text>
</comment>